<keyword evidence="2" id="KW-0645">Protease</keyword>
<feature type="binding site" evidence="11">
    <location>
        <position position="242"/>
    </location>
    <ligand>
        <name>Ca(2+)</name>
        <dbReference type="ChEBI" id="CHEBI:29108"/>
        <label>3</label>
    </ligand>
</feature>
<feature type="binding site" evidence="11">
    <location>
        <position position="205"/>
    </location>
    <ligand>
        <name>Ca(2+)</name>
        <dbReference type="ChEBI" id="CHEBI:29108"/>
        <label>2</label>
    </ligand>
</feature>
<gene>
    <name evidence="15" type="ORF">AMTR_s00106p00141160</name>
</gene>
<dbReference type="InterPro" id="IPR001818">
    <property type="entry name" value="Pept_M10_metallopeptidase"/>
</dbReference>
<feature type="domain" description="Peptidase metallopeptidase" evidence="14">
    <location>
        <begin position="147"/>
        <end position="313"/>
    </location>
</feature>
<dbReference type="OrthoDB" id="406838at2759"/>
<feature type="binding site" evidence="11">
    <location>
        <position position="222"/>
    </location>
    <ligand>
        <name>Ca(2+)</name>
        <dbReference type="ChEBI" id="CHEBI:29108"/>
        <label>3</label>
    </ligand>
</feature>
<dbReference type="PANTHER" id="PTHR10201:SF321">
    <property type="entry name" value="METALLOENDOPROTEINASE 4-MMP"/>
    <property type="match status" value="1"/>
</dbReference>
<keyword evidence="11" id="KW-0106">Calcium</keyword>
<dbReference type="GO" id="GO:0004222">
    <property type="term" value="F:metalloendopeptidase activity"/>
    <property type="evidence" value="ECO:0000318"/>
    <property type="project" value="GO_Central"/>
</dbReference>
<dbReference type="InterPro" id="IPR021190">
    <property type="entry name" value="Pept_M10A"/>
</dbReference>
<feature type="binding site" evidence="11">
    <location>
        <position position="286"/>
    </location>
    <ligand>
        <name>Zn(2+)</name>
        <dbReference type="ChEBI" id="CHEBI:29105"/>
        <label>2</label>
        <note>catalytic</note>
    </ligand>
</feature>
<dbReference type="FunFam" id="3.40.390.10:FF:000018">
    <property type="entry name" value="Metalloendoproteinase 1"/>
    <property type="match status" value="1"/>
</dbReference>
<dbReference type="PROSITE" id="PS00546">
    <property type="entry name" value="CYSTEINE_SWITCH"/>
    <property type="match status" value="1"/>
</dbReference>
<evidence type="ECO:0000256" key="9">
    <source>
        <dbReference type="ARBA" id="ARBA00023180"/>
    </source>
</evidence>
<dbReference type="eggNOG" id="KOG1565">
    <property type="taxonomic scope" value="Eukaryota"/>
</dbReference>
<reference evidence="16" key="1">
    <citation type="journal article" date="2013" name="Science">
        <title>The Amborella genome and the evolution of flowering plants.</title>
        <authorList>
            <consortium name="Amborella Genome Project"/>
        </authorList>
    </citation>
    <scope>NUCLEOTIDE SEQUENCE [LARGE SCALE GENOMIC DNA]</scope>
</reference>
<feature type="chain" id="PRO_5004806995" description="Peptidase metallopeptidase domain-containing protein" evidence="13">
    <location>
        <begin position="24"/>
        <end position="355"/>
    </location>
</feature>
<evidence type="ECO:0000256" key="12">
    <source>
        <dbReference type="PIRSR" id="PIRSR621190-5"/>
    </source>
</evidence>
<evidence type="ECO:0000256" key="8">
    <source>
        <dbReference type="ARBA" id="ARBA00023145"/>
    </source>
</evidence>
<evidence type="ECO:0000256" key="2">
    <source>
        <dbReference type="ARBA" id="ARBA00022670"/>
    </source>
</evidence>
<sequence length="355" mass="39116">MNWWLQILATITISLLLSSPSSSHPLSQDFSSIPEPPFDPSNTWGGFSQFQDAPLGSNITGMVELKKYFQRFGYLLNPPNSSETLTDCFDEEFESAVRTYQARLSLSVTGRLDPDTLAQVMTPRCGMPDKGLGGPFHEVGHYAFFPGVPKWPRGKKALTYGISPTNMVNYLDMEDVRMALSRAFDRWSNVIPLNFTETQDYYGADIKIGFFSGDHGDGQPFDGVLGILAHAFSPSNGNFHLDASETWSTDFGVQKSRVAIDLESVATHEIGHLLGLGHSKEKEAIMYPSLSPRTKKMELRSDDIIGVQSLYGSNPNFDPNLLTQSDLLSNLGGEGIRGTWSVLLVLGLGFLICCL</sequence>
<dbReference type="OMA" id="YMAKPGR"/>
<dbReference type="SUPFAM" id="SSF47090">
    <property type="entry name" value="PGBD-like"/>
    <property type="match status" value="1"/>
</dbReference>
<feature type="signal peptide" evidence="13">
    <location>
        <begin position="1"/>
        <end position="23"/>
    </location>
</feature>
<dbReference type="InterPro" id="IPR006026">
    <property type="entry name" value="Peptidase_Metallo"/>
</dbReference>
<feature type="binding site" evidence="11">
    <location>
        <position position="272"/>
    </location>
    <ligand>
        <name>Zn(2+)</name>
        <dbReference type="ChEBI" id="CHEBI:29105"/>
        <label>2</label>
        <note>catalytic</note>
    </ligand>
</feature>
<protein>
    <recommendedName>
        <fullName evidence="14">Peptidase metallopeptidase domain-containing protein</fullName>
    </recommendedName>
</protein>
<keyword evidence="8" id="KW-0865">Zymogen</keyword>
<evidence type="ECO:0000256" key="10">
    <source>
        <dbReference type="PIRSR" id="PIRSR621190-1"/>
    </source>
</evidence>
<dbReference type="SUPFAM" id="SSF55486">
    <property type="entry name" value="Metalloproteases ('zincins'), catalytic domain"/>
    <property type="match status" value="1"/>
</dbReference>
<feature type="binding site" evidence="11">
    <location>
        <position position="245"/>
    </location>
    <ligand>
        <name>Ca(2+)</name>
        <dbReference type="ChEBI" id="CHEBI:29108"/>
        <label>3</label>
    </ligand>
</feature>
<dbReference type="GO" id="GO:0031012">
    <property type="term" value="C:extracellular matrix"/>
    <property type="evidence" value="ECO:0007669"/>
    <property type="project" value="InterPro"/>
</dbReference>
<evidence type="ECO:0000256" key="5">
    <source>
        <dbReference type="ARBA" id="ARBA00022801"/>
    </source>
</evidence>
<evidence type="ECO:0000256" key="11">
    <source>
        <dbReference type="PIRSR" id="PIRSR621190-2"/>
    </source>
</evidence>
<dbReference type="InterPro" id="IPR033739">
    <property type="entry name" value="M10A_MMP"/>
</dbReference>
<evidence type="ECO:0000256" key="4">
    <source>
        <dbReference type="ARBA" id="ARBA00022729"/>
    </source>
</evidence>
<feature type="binding site" evidence="11">
    <location>
        <position position="215"/>
    </location>
    <ligand>
        <name>Zn(2+)</name>
        <dbReference type="ChEBI" id="CHEBI:29105"/>
        <label>1</label>
    </ligand>
</feature>
<dbReference type="PRINTS" id="PR00138">
    <property type="entry name" value="MATRIXIN"/>
</dbReference>
<name>W1P1E5_AMBTC</name>
<comment type="cofactor">
    <cofactor evidence="11">
        <name>Ca(2+)</name>
        <dbReference type="ChEBI" id="CHEBI:29108"/>
    </cofactor>
    <text evidence="11">Can bind about 5 Ca(2+) ions per subunit.</text>
</comment>
<feature type="binding site" evidence="11">
    <location>
        <position position="217"/>
    </location>
    <ligand>
        <name>Zn(2+)</name>
        <dbReference type="ChEBI" id="CHEBI:29105"/>
        <label>1</label>
    </ligand>
</feature>
<keyword evidence="16" id="KW-1185">Reference proteome</keyword>
<feature type="binding site" evidence="11">
    <location>
        <position position="268"/>
    </location>
    <ligand>
        <name>Zn(2+)</name>
        <dbReference type="ChEBI" id="CHEBI:29105"/>
        <label>2</label>
        <note>catalytic</note>
    </ligand>
</feature>
<dbReference type="InterPro" id="IPR024079">
    <property type="entry name" value="MetalloPept_cat_dom_sf"/>
</dbReference>
<dbReference type="AlphaFoldDB" id="W1P1E5"/>
<evidence type="ECO:0000256" key="7">
    <source>
        <dbReference type="ARBA" id="ARBA00023049"/>
    </source>
</evidence>
<evidence type="ECO:0000259" key="14">
    <source>
        <dbReference type="SMART" id="SM00235"/>
    </source>
</evidence>
<feature type="binding site" evidence="11">
    <location>
        <position position="230"/>
    </location>
    <ligand>
        <name>Zn(2+)</name>
        <dbReference type="ChEBI" id="CHEBI:29105"/>
        <label>1</label>
    </ligand>
</feature>
<dbReference type="HOGENOM" id="CLU_015489_4_0_1"/>
<evidence type="ECO:0000313" key="15">
    <source>
        <dbReference type="EMBL" id="ERN00765.1"/>
    </source>
</evidence>
<feature type="binding site" evidence="11">
    <location>
        <position position="245"/>
    </location>
    <ligand>
        <name>Ca(2+)</name>
        <dbReference type="ChEBI" id="CHEBI:29108"/>
        <label>1</label>
    </ligand>
</feature>
<evidence type="ECO:0000256" key="1">
    <source>
        <dbReference type="ARBA" id="ARBA00009614"/>
    </source>
</evidence>
<dbReference type="Gene3D" id="3.40.390.10">
    <property type="entry name" value="Collagenase (Catalytic Domain)"/>
    <property type="match status" value="1"/>
</dbReference>
<dbReference type="Pfam" id="PF00413">
    <property type="entry name" value="Peptidase_M10"/>
    <property type="match status" value="1"/>
</dbReference>
<dbReference type="GO" id="GO:0030198">
    <property type="term" value="P:extracellular matrix organization"/>
    <property type="evidence" value="ECO:0000318"/>
    <property type="project" value="GO_Central"/>
</dbReference>
<evidence type="ECO:0000256" key="3">
    <source>
        <dbReference type="ARBA" id="ARBA00022723"/>
    </source>
</evidence>
<organism evidence="15 16">
    <name type="scientific">Amborella trichopoda</name>
    <dbReference type="NCBI Taxonomy" id="13333"/>
    <lineage>
        <taxon>Eukaryota</taxon>
        <taxon>Viridiplantae</taxon>
        <taxon>Streptophyta</taxon>
        <taxon>Embryophyta</taxon>
        <taxon>Tracheophyta</taxon>
        <taxon>Spermatophyta</taxon>
        <taxon>Magnoliopsida</taxon>
        <taxon>Amborellales</taxon>
        <taxon>Amborellaceae</taxon>
        <taxon>Amborella</taxon>
    </lineage>
</organism>
<comment type="cofactor">
    <cofactor evidence="11">
        <name>Zn(2+)</name>
        <dbReference type="ChEBI" id="CHEBI:29105"/>
    </cofactor>
    <text evidence="11">Binds 2 Zn(2+) ions per subunit.</text>
</comment>
<evidence type="ECO:0000256" key="6">
    <source>
        <dbReference type="ARBA" id="ARBA00022833"/>
    </source>
</evidence>
<keyword evidence="5" id="KW-0378">Hydrolase</keyword>
<dbReference type="PANTHER" id="PTHR10201">
    <property type="entry name" value="MATRIX METALLOPROTEINASE"/>
    <property type="match status" value="1"/>
</dbReference>
<dbReference type="GO" id="GO:0030574">
    <property type="term" value="P:collagen catabolic process"/>
    <property type="evidence" value="ECO:0000318"/>
    <property type="project" value="GO_Central"/>
</dbReference>
<keyword evidence="7" id="KW-0482">Metalloprotease</keyword>
<proteinExistence type="inferred from homology"/>
<dbReference type="InterPro" id="IPR002477">
    <property type="entry name" value="Peptidoglycan-bd-like"/>
</dbReference>
<feature type="binding site" evidence="11">
    <location>
        <position position="240"/>
    </location>
    <ligand>
        <name>Zn(2+)</name>
        <dbReference type="ChEBI" id="CHEBI:29105"/>
        <label>1</label>
    </ligand>
</feature>
<feature type="binding site" evidence="11">
    <location>
        <position position="223"/>
    </location>
    <ligand>
        <name>Ca(2+)</name>
        <dbReference type="ChEBI" id="CHEBI:29108"/>
        <label>3</label>
    </ligand>
</feature>
<dbReference type="Proteomes" id="UP000017836">
    <property type="component" value="Unassembled WGS sequence"/>
</dbReference>
<feature type="binding site" evidence="11">
    <location>
        <position position="278"/>
    </location>
    <ligand>
        <name>Zn(2+)</name>
        <dbReference type="ChEBI" id="CHEBI:29105"/>
        <label>2</label>
        <note>catalytic</note>
    </ligand>
</feature>
<evidence type="ECO:0000256" key="13">
    <source>
        <dbReference type="SAM" id="SignalP"/>
    </source>
</evidence>
<keyword evidence="9" id="KW-0325">Glycoprotein</keyword>
<dbReference type="Pfam" id="PF01471">
    <property type="entry name" value="PG_binding_1"/>
    <property type="match status" value="1"/>
</dbReference>
<accession>W1P1E5</accession>
<dbReference type="InterPro" id="IPR036365">
    <property type="entry name" value="PGBD-like_sf"/>
</dbReference>
<dbReference type="GO" id="GO:0006508">
    <property type="term" value="P:proteolysis"/>
    <property type="evidence" value="ECO:0007669"/>
    <property type="project" value="UniProtKB-KW"/>
</dbReference>
<evidence type="ECO:0000313" key="16">
    <source>
        <dbReference type="Proteomes" id="UP000017836"/>
    </source>
</evidence>
<keyword evidence="3 11" id="KW-0479">Metal-binding</keyword>
<keyword evidence="6 11" id="KW-0862">Zinc</keyword>
<comment type="similarity">
    <text evidence="1">Belongs to the peptidase M10A family. Matrix metalloproteinases (MMPs) subfamily.</text>
</comment>
<feature type="active site" evidence="10">
    <location>
        <position position="269"/>
    </location>
</feature>
<dbReference type="InterPro" id="IPR021158">
    <property type="entry name" value="Pept_M10A_Zn_BS"/>
</dbReference>
<dbReference type="STRING" id="13333.W1P1E5"/>
<feature type="short sequence motif" description="Cysteine switch" evidence="12">
    <location>
        <begin position="123"/>
        <end position="139"/>
    </location>
</feature>
<feature type="binding site" description="in inhibited form" evidence="11">
    <location>
        <position position="125"/>
    </location>
    <ligand>
        <name>Zn(2+)</name>
        <dbReference type="ChEBI" id="CHEBI:29105"/>
        <label>2</label>
        <note>catalytic</note>
    </ligand>
</feature>
<dbReference type="GO" id="GO:0008270">
    <property type="term" value="F:zinc ion binding"/>
    <property type="evidence" value="ECO:0007669"/>
    <property type="project" value="InterPro"/>
</dbReference>
<dbReference type="MEROPS" id="M10.A02"/>
<dbReference type="Gramene" id="ERN00765">
    <property type="protein sequence ID" value="ERN00765"/>
    <property type="gene ID" value="AMTR_s00106p00141160"/>
</dbReference>
<dbReference type="EMBL" id="KI394815">
    <property type="protein sequence ID" value="ERN00765.1"/>
    <property type="molecule type" value="Genomic_DNA"/>
</dbReference>
<dbReference type="CDD" id="cd04278">
    <property type="entry name" value="ZnMc_MMP"/>
    <property type="match status" value="1"/>
</dbReference>
<keyword evidence="4 13" id="KW-0732">Signal</keyword>
<dbReference type="SMART" id="SM00235">
    <property type="entry name" value="ZnMc"/>
    <property type="match status" value="1"/>
</dbReference>